<evidence type="ECO:0000256" key="5">
    <source>
        <dbReference type="SAM" id="Phobius"/>
    </source>
</evidence>
<comment type="caution">
    <text evidence="6">The sequence shown here is derived from an EMBL/GenBank/DDBJ whole genome shotgun (WGS) entry which is preliminary data.</text>
</comment>
<evidence type="ECO:0000313" key="7">
    <source>
        <dbReference type="Proteomes" id="UP001589789"/>
    </source>
</evidence>
<evidence type="ECO:0000256" key="1">
    <source>
        <dbReference type="ARBA" id="ARBA00004370"/>
    </source>
</evidence>
<evidence type="ECO:0000256" key="4">
    <source>
        <dbReference type="ARBA" id="ARBA00023136"/>
    </source>
</evidence>
<keyword evidence="4 5" id="KW-0472">Membrane</keyword>
<proteinExistence type="predicted"/>
<reference evidence="6 7" key="1">
    <citation type="submission" date="2024-09" db="EMBL/GenBank/DDBJ databases">
        <authorList>
            <person name="Sun Q."/>
            <person name="Mori K."/>
        </authorList>
    </citation>
    <scope>NUCLEOTIDE SEQUENCE [LARGE SCALE GENOMIC DNA]</scope>
    <source>
        <strain evidence="6 7">CCM 7468</strain>
    </source>
</reference>
<organism evidence="6 7">
    <name type="scientific">Muricoccus vinaceus</name>
    <dbReference type="NCBI Taxonomy" id="424704"/>
    <lineage>
        <taxon>Bacteria</taxon>
        <taxon>Pseudomonadati</taxon>
        <taxon>Pseudomonadota</taxon>
        <taxon>Alphaproteobacteria</taxon>
        <taxon>Acetobacterales</taxon>
        <taxon>Roseomonadaceae</taxon>
        <taxon>Muricoccus</taxon>
    </lineage>
</organism>
<sequence>MAARTINQALVRPERVAGCEKMPLGVVVTSGILFGMVGWWFWSIPAAVMAALCFGVGLPTVRRMGKADPQLTRVYLANLGFRTSYSARTPAHLVEPEAGQRGSAAGWIGTAAIILLAAGWLFGSVMIFGLGVLTLIGIPLARKAARPT</sequence>
<name>A0ABV6IZS2_9PROT</name>
<keyword evidence="7" id="KW-1185">Reference proteome</keyword>
<dbReference type="EMBL" id="JBHLVZ010000094">
    <property type="protein sequence ID" value="MFC0389131.1"/>
    <property type="molecule type" value="Genomic_DNA"/>
</dbReference>
<dbReference type="RefSeq" id="WP_377056218.1">
    <property type="nucleotide sequence ID" value="NZ_JBHLVZ010000094.1"/>
</dbReference>
<keyword evidence="2 5" id="KW-0812">Transmembrane</keyword>
<evidence type="ECO:0000256" key="2">
    <source>
        <dbReference type="ARBA" id="ARBA00022692"/>
    </source>
</evidence>
<keyword evidence="3 5" id="KW-1133">Transmembrane helix</keyword>
<dbReference type="Pfam" id="PF05101">
    <property type="entry name" value="VirB3"/>
    <property type="match status" value="1"/>
</dbReference>
<comment type="subcellular location">
    <subcellularLocation>
        <location evidence="1">Membrane</location>
    </subcellularLocation>
</comment>
<protein>
    <submittedName>
        <fullName evidence="6">VirB3 family type IV secretion system protein</fullName>
    </submittedName>
</protein>
<dbReference type="Proteomes" id="UP001589789">
    <property type="component" value="Unassembled WGS sequence"/>
</dbReference>
<dbReference type="InterPro" id="IPR007792">
    <property type="entry name" value="T4SS_VirB3/TrbD/AvhB"/>
</dbReference>
<accession>A0ABV6IZS2</accession>
<feature type="transmembrane region" description="Helical" evidence="5">
    <location>
        <begin position="111"/>
        <end position="138"/>
    </location>
</feature>
<evidence type="ECO:0000256" key="3">
    <source>
        <dbReference type="ARBA" id="ARBA00022989"/>
    </source>
</evidence>
<gene>
    <name evidence="6" type="ORF">ACFFIC_26800</name>
</gene>
<evidence type="ECO:0000313" key="6">
    <source>
        <dbReference type="EMBL" id="MFC0389131.1"/>
    </source>
</evidence>